<feature type="compositionally biased region" description="Low complexity" evidence="1">
    <location>
        <begin position="352"/>
        <end position="364"/>
    </location>
</feature>
<keyword evidence="5" id="KW-1185">Reference proteome</keyword>
<feature type="region of interest" description="Disordered" evidence="1">
    <location>
        <begin position="324"/>
        <end position="366"/>
    </location>
</feature>
<feature type="signal peptide" evidence="2">
    <location>
        <begin position="1"/>
        <end position="32"/>
    </location>
</feature>
<organism evidence="4 5">
    <name type="scientific">Flavimobilis rhizosphaerae</name>
    <dbReference type="NCBI Taxonomy" id="2775421"/>
    <lineage>
        <taxon>Bacteria</taxon>
        <taxon>Bacillati</taxon>
        <taxon>Actinomycetota</taxon>
        <taxon>Actinomycetes</taxon>
        <taxon>Micrococcales</taxon>
        <taxon>Jonesiaceae</taxon>
        <taxon>Flavimobilis</taxon>
    </lineage>
</organism>
<proteinExistence type="predicted"/>
<dbReference type="Pfam" id="PF08486">
    <property type="entry name" value="SpoIID"/>
    <property type="match status" value="1"/>
</dbReference>
<dbReference type="RefSeq" id="WP_192278629.1">
    <property type="nucleotide sequence ID" value="NZ_JACZDF010000002.1"/>
</dbReference>
<reference evidence="4 5" key="1">
    <citation type="submission" date="2020-09" db="EMBL/GenBank/DDBJ databases">
        <title>Flavimobilis rhizosphaerae sp. nov., isolated from rhizosphere soil of Spartina alterniflora.</title>
        <authorList>
            <person name="Hanqin C."/>
        </authorList>
    </citation>
    <scope>NUCLEOTIDE SEQUENCE [LARGE SCALE GENOMIC DNA]</scope>
    <source>
        <strain evidence="4 5">GY 10621</strain>
    </source>
</reference>
<evidence type="ECO:0000256" key="2">
    <source>
        <dbReference type="SAM" id="SignalP"/>
    </source>
</evidence>
<dbReference type="Proteomes" id="UP000642107">
    <property type="component" value="Unassembled WGS sequence"/>
</dbReference>
<dbReference type="EMBL" id="JACZDF010000002">
    <property type="protein sequence ID" value="MBD9698953.1"/>
    <property type="molecule type" value="Genomic_DNA"/>
</dbReference>
<feature type="compositionally biased region" description="Basic and acidic residues" evidence="1">
    <location>
        <begin position="338"/>
        <end position="351"/>
    </location>
</feature>
<feature type="domain" description="Sporulation stage II protein D amidase enhancer LytB N-terminal" evidence="3">
    <location>
        <begin position="531"/>
        <end position="622"/>
    </location>
</feature>
<name>A0ABR9DPP4_9MICO</name>
<keyword evidence="2" id="KW-0732">Signal</keyword>
<comment type="caution">
    <text evidence="4">The sequence shown here is derived from an EMBL/GenBank/DDBJ whole genome shotgun (WGS) entry which is preliminary data.</text>
</comment>
<feature type="chain" id="PRO_5046541863" evidence="2">
    <location>
        <begin position="33"/>
        <end position="758"/>
    </location>
</feature>
<accession>A0ABR9DPP4</accession>
<sequence length="758" mass="81164">MHAPARPRPRHRRRRAWTAPLLALVLAVPTLAAVAAPEASAASGTVTISSSVSRSTITRGTKVTVRGDYRQGGTAVTCCSLRLQQRTTGSWRTVATLKPAQGKVSRTVTPKVTTSYRFITTSGKTVSPVRTVKVRAATAASAKVTLSSSVSASKVKPGTKVTVTGYYRQGTKPISRYSVRLQQRTTGSWTTVRTVRPSSKGKLTTKVSPTRTTQYRWTTTSGKTVSPTRKVTVSKVASGVTVSSKASASRITAGTSVTLTSRYRSNGAPVTCCYLRVQASTTGSWKTLRTLPPSSTGNYTYRVTPTATTSYRFITTSGKTVSPVRKVTVTPRTNVPEQKPEAPKPEPKPDPETSAPPSATAPDAFTIAGKGFGHGLGMSQFGAYGMATAGRTSTQILEHYFTGTSVANRTLPEDVAVQVIAKSDPDTLTFTIDSGMWRIRTAKGTTARDKIPSGTTGTLKIVGGKPVVVVGGTTYPKASERGATLRLHWSGTEYYQSTGTPAVARLLRESGSAATHGTYRHGRFTVTVIDGHLNVVNELRFADEYLYGLGEMPSSWPQAALEAQAIAGRSYAFGKVAAPRRAACNCNVVDSTSDQFFTGWTKENEGTNGYYGKRWQAAVDAVTSGTKGRVVLHDGGVATTYYSSSTGGRTANSEEVWFEKIPYIRSVDDPWSQQAPGDLRKTNRVWTSTLTQAQAASIFGLTDIARIEVTETWASGQAKTLRATSVDGRTVDRSEQGDRFRTLLGLPGGWIDKVTPGQ</sequence>
<dbReference type="InterPro" id="IPR013693">
    <property type="entry name" value="SpoIID/LytB_N"/>
</dbReference>
<protein>
    <submittedName>
        <fullName evidence="4">SpoIID/LytB domain-containing protein</fullName>
    </submittedName>
</protein>
<gene>
    <name evidence="4" type="ORF">IGS67_05515</name>
</gene>
<dbReference type="NCBIfam" id="TIGR02669">
    <property type="entry name" value="SpoIID_LytB"/>
    <property type="match status" value="1"/>
</dbReference>
<evidence type="ECO:0000313" key="4">
    <source>
        <dbReference type="EMBL" id="MBD9698953.1"/>
    </source>
</evidence>
<evidence type="ECO:0000259" key="3">
    <source>
        <dbReference type="Pfam" id="PF08486"/>
    </source>
</evidence>
<evidence type="ECO:0000256" key="1">
    <source>
        <dbReference type="SAM" id="MobiDB-lite"/>
    </source>
</evidence>
<evidence type="ECO:0000313" key="5">
    <source>
        <dbReference type="Proteomes" id="UP000642107"/>
    </source>
</evidence>
<dbReference type="InterPro" id="IPR013486">
    <property type="entry name" value="SpoIID/LytB"/>
</dbReference>